<dbReference type="EMBL" id="CP039350">
    <property type="protein sequence ID" value="QCD96859.1"/>
    <property type="molecule type" value="Genomic_DNA"/>
</dbReference>
<keyword evidence="2" id="KW-1185">Reference proteome</keyword>
<evidence type="ECO:0000313" key="2">
    <source>
        <dbReference type="Proteomes" id="UP000501690"/>
    </source>
</evidence>
<organism evidence="1 2">
    <name type="scientific">Vigna unguiculata</name>
    <name type="common">Cowpea</name>
    <dbReference type="NCBI Taxonomy" id="3917"/>
    <lineage>
        <taxon>Eukaryota</taxon>
        <taxon>Viridiplantae</taxon>
        <taxon>Streptophyta</taxon>
        <taxon>Embryophyta</taxon>
        <taxon>Tracheophyta</taxon>
        <taxon>Spermatophyta</taxon>
        <taxon>Magnoliopsida</taxon>
        <taxon>eudicotyledons</taxon>
        <taxon>Gunneridae</taxon>
        <taxon>Pentapetalae</taxon>
        <taxon>rosids</taxon>
        <taxon>fabids</taxon>
        <taxon>Fabales</taxon>
        <taxon>Fabaceae</taxon>
        <taxon>Papilionoideae</taxon>
        <taxon>50 kb inversion clade</taxon>
        <taxon>NPAAA clade</taxon>
        <taxon>indigoferoid/millettioid clade</taxon>
        <taxon>Phaseoleae</taxon>
        <taxon>Vigna</taxon>
    </lineage>
</organism>
<evidence type="ECO:0000313" key="1">
    <source>
        <dbReference type="EMBL" id="QCD96859.1"/>
    </source>
</evidence>
<dbReference type="AlphaFoldDB" id="A0A4D6M651"/>
<sequence length="129" mass="13841">MKWCLPAVLHDGDWCRSVVLQGVEALPLLLCASMVDMVGVTGAAMEFAQICSNEDGGCRGRIVGCFEQAQVREGCASMVDDDQTMEFSVVPQTMMVREEEELTVADDVTDGGRATATTAGMVMVGEEKN</sequence>
<name>A0A4D6M651_VIGUN</name>
<gene>
    <name evidence="1" type="ORF">DEO72_LG6g1569</name>
</gene>
<accession>A0A4D6M651</accession>
<proteinExistence type="predicted"/>
<reference evidence="1 2" key="1">
    <citation type="submission" date="2019-04" db="EMBL/GenBank/DDBJ databases">
        <title>An improved genome assembly and genetic linkage map for asparagus bean, Vigna unguiculata ssp. sesquipedialis.</title>
        <authorList>
            <person name="Xia Q."/>
            <person name="Zhang R."/>
            <person name="Dong Y."/>
        </authorList>
    </citation>
    <scope>NUCLEOTIDE SEQUENCE [LARGE SCALE GENOMIC DNA]</scope>
    <source>
        <tissue evidence="1">Leaf</tissue>
    </source>
</reference>
<dbReference type="Proteomes" id="UP000501690">
    <property type="component" value="Linkage Group LG6"/>
</dbReference>
<protein>
    <submittedName>
        <fullName evidence="1">Uncharacterized protein</fullName>
    </submittedName>
</protein>